<feature type="transmembrane region" description="Helical" evidence="1">
    <location>
        <begin position="302"/>
        <end position="327"/>
    </location>
</feature>
<keyword evidence="1" id="KW-1133">Transmembrane helix</keyword>
<dbReference type="Pfam" id="PF13559">
    <property type="entry name" value="DUF4129"/>
    <property type="match status" value="1"/>
</dbReference>
<dbReference type="STRING" id="373903.Hore_19000"/>
<evidence type="ECO:0000256" key="1">
    <source>
        <dbReference type="SAM" id="Phobius"/>
    </source>
</evidence>
<feature type="transmembrane region" description="Helical" evidence="1">
    <location>
        <begin position="339"/>
        <end position="359"/>
    </location>
</feature>
<feature type="transmembrane region" description="Helical" evidence="1">
    <location>
        <begin position="187"/>
        <end position="207"/>
    </location>
</feature>
<evidence type="ECO:0000313" key="3">
    <source>
        <dbReference type="EMBL" id="ACL70648.1"/>
    </source>
</evidence>
<name>B8CZC9_HALOH</name>
<keyword evidence="1" id="KW-0472">Membrane</keyword>
<dbReference type="EMBL" id="CP001098">
    <property type="protein sequence ID" value="ACL70648.1"/>
    <property type="molecule type" value="Genomic_DNA"/>
</dbReference>
<feature type="transmembrane region" description="Helical" evidence="1">
    <location>
        <begin position="47"/>
        <end position="70"/>
    </location>
</feature>
<reference evidence="3 4" key="1">
    <citation type="journal article" date="2009" name="PLoS ONE">
        <title>Genome analysis of the anaerobic thermohalophilic bacterium Halothermothrix orenii.</title>
        <authorList>
            <person name="Mavromatis K."/>
            <person name="Ivanova N."/>
            <person name="Anderson I."/>
            <person name="Lykidis A."/>
            <person name="Hooper S.D."/>
            <person name="Sun H."/>
            <person name="Kunin V."/>
            <person name="Lapidus A."/>
            <person name="Hugenholtz P."/>
            <person name="Patel B."/>
            <person name="Kyrpides N.C."/>
        </authorList>
    </citation>
    <scope>NUCLEOTIDE SEQUENCE [LARGE SCALE GENOMIC DNA]</scope>
    <source>
        <strain evidence="4">H 168 / OCM 544 / DSM 9562</strain>
    </source>
</reference>
<keyword evidence="4" id="KW-1185">Reference proteome</keyword>
<feature type="transmembrane region" description="Helical" evidence="1">
    <location>
        <begin position="227"/>
        <end position="249"/>
    </location>
</feature>
<organism evidence="3 4">
    <name type="scientific">Halothermothrix orenii (strain H 168 / OCM 544 / DSM 9562)</name>
    <dbReference type="NCBI Taxonomy" id="373903"/>
    <lineage>
        <taxon>Bacteria</taxon>
        <taxon>Bacillati</taxon>
        <taxon>Bacillota</taxon>
        <taxon>Clostridia</taxon>
        <taxon>Halanaerobiales</taxon>
        <taxon>Halothermotrichaceae</taxon>
        <taxon>Halothermothrix</taxon>
    </lineage>
</organism>
<gene>
    <name evidence="3" type="ordered locus">Hore_19000</name>
</gene>
<protein>
    <recommendedName>
        <fullName evidence="2">Protein-glutamine gamma-glutamyltransferase-like C-terminal domain-containing protein</fullName>
    </recommendedName>
</protein>
<feature type="domain" description="Protein-glutamine gamma-glutamyltransferase-like C-terminal" evidence="2">
    <location>
        <begin position="425"/>
        <end position="482"/>
    </location>
</feature>
<dbReference type="InterPro" id="IPR025403">
    <property type="entry name" value="TgpA-like_C"/>
</dbReference>
<feature type="transmembrane region" description="Helical" evidence="1">
    <location>
        <begin position="20"/>
        <end position="40"/>
    </location>
</feature>
<sequence>MISMDYSYKPGEFDIKFNIFYPLLGGVLHYILFVFLLEVIRAYNSEVGVGILIYLIGLIYIIEGVFSGFIHFKINLPRFFILLELAVPWVLYYLTTGVEDILLYILISGGLLVLWASTRGTAALFFGFNFDYRAIKSYDNWESDWRVEDHMVVDYPVYWKNIFKRILYLNFALGGIWLFVRQVRLSSVILTSLFTIGELLLLTMVYFEKARFDWLLEEFKFDKNLNSGWQRAIIITVVCLLAVSFLLPVDYSPLTISRISDWVLTNSNNPDLDIEFFQQEKQQQTDNNILNDIEPGEEEPSVLYLIITFIHFIPVIFFIIVLIGFILSLVVSEIERAGMIPTFFLNFYLFIKHFVGNLVERLFKFARGRLTRSRFPGHRLEGHRSRKTELEQMNELISIEDFSFSGRVKDNIIKIFTLIQGYFSKLGLGREPAETPFEYSDKIIEEKPGFGGVVDKITRLYVEAVYSNHSLPKTLLNTVKNLWKEFKKMI</sequence>
<dbReference type="eggNOG" id="ENOG502ZK05">
    <property type="taxonomic scope" value="Bacteria"/>
</dbReference>
<proteinExistence type="predicted"/>
<evidence type="ECO:0000259" key="2">
    <source>
        <dbReference type="Pfam" id="PF13559"/>
    </source>
</evidence>
<feature type="transmembrane region" description="Helical" evidence="1">
    <location>
        <begin position="101"/>
        <end position="128"/>
    </location>
</feature>
<dbReference type="HOGENOM" id="CLU_556391_0_0_9"/>
<evidence type="ECO:0000313" key="4">
    <source>
        <dbReference type="Proteomes" id="UP000000719"/>
    </source>
</evidence>
<feature type="transmembrane region" description="Helical" evidence="1">
    <location>
        <begin position="162"/>
        <end position="180"/>
    </location>
</feature>
<keyword evidence="1" id="KW-0812">Transmembrane</keyword>
<dbReference type="AlphaFoldDB" id="B8CZC9"/>
<feature type="transmembrane region" description="Helical" evidence="1">
    <location>
        <begin position="76"/>
        <end position="94"/>
    </location>
</feature>
<accession>B8CZC9</accession>
<dbReference type="Proteomes" id="UP000000719">
    <property type="component" value="Chromosome"/>
</dbReference>
<dbReference type="KEGG" id="hor:Hore_19000"/>